<evidence type="ECO:0000313" key="2">
    <source>
        <dbReference type="EMBL" id="OGZ67590.1"/>
    </source>
</evidence>
<dbReference type="AlphaFoldDB" id="A0A1G2HZH1"/>
<evidence type="ECO:0000256" key="1">
    <source>
        <dbReference type="SAM" id="Phobius"/>
    </source>
</evidence>
<gene>
    <name evidence="2" type="ORF">A3D35_02370</name>
</gene>
<feature type="transmembrane region" description="Helical" evidence="1">
    <location>
        <begin position="59"/>
        <end position="76"/>
    </location>
</feature>
<proteinExistence type="predicted"/>
<evidence type="ECO:0000313" key="3">
    <source>
        <dbReference type="Proteomes" id="UP000176421"/>
    </source>
</evidence>
<protein>
    <submittedName>
        <fullName evidence="2">Uncharacterized protein</fullName>
    </submittedName>
</protein>
<reference evidence="2 3" key="1">
    <citation type="journal article" date="2016" name="Nat. Commun.">
        <title>Thousands of microbial genomes shed light on interconnected biogeochemical processes in an aquifer system.</title>
        <authorList>
            <person name="Anantharaman K."/>
            <person name="Brown C.T."/>
            <person name="Hug L.A."/>
            <person name="Sharon I."/>
            <person name="Castelle C.J."/>
            <person name="Probst A.J."/>
            <person name="Thomas B.C."/>
            <person name="Singh A."/>
            <person name="Wilkins M.J."/>
            <person name="Karaoz U."/>
            <person name="Brodie E.L."/>
            <person name="Williams K.H."/>
            <person name="Hubbard S.S."/>
            <person name="Banfield J.F."/>
        </authorList>
    </citation>
    <scope>NUCLEOTIDE SEQUENCE [LARGE SCALE GENOMIC DNA]</scope>
</reference>
<comment type="caution">
    <text evidence="2">The sequence shown here is derived from an EMBL/GenBank/DDBJ whole genome shotgun (WGS) entry which is preliminary data.</text>
</comment>
<keyword evidence="1" id="KW-1133">Transmembrane helix</keyword>
<feature type="transmembrane region" description="Helical" evidence="1">
    <location>
        <begin position="28"/>
        <end position="47"/>
    </location>
</feature>
<name>A0A1G2HZH1_9BACT</name>
<dbReference type="Proteomes" id="UP000176421">
    <property type="component" value="Unassembled WGS sequence"/>
</dbReference>
<sequence length="77" mass="8475">MKEVFSILSLALILTVLALQMTTRHFLTIGIVATLAGLSFATTYYLYKKYKLAKINIASSLISFSIAILNLGRSYLG</sequence>
<accession>A0A1G2HZH1</accession>
<keyword evidence="1" id="KW-0472">Membrane</keyword>
<keyword evidence="1" id="KW-0812">Transmembrane</keyword>
<dbReference type="EMBL" id="MHOS01000034">
    <property type="protein sequence ID" value="OGZ67590.1"/>
    <property type="molecule type" value="Genomic_DNA"/>
</dbReference>
<organism evidence="2 3">
    <name type="scientific">Candidatus Staskawiczbacteria bacterium RIFCSPHIGHO2_02_FULL_34_9</name>
    <dbReference type="NCBI Taxonomy" id="1802206"/>
    <lineage>
        <taxon>Bacteria</taxon>
        <taxon>Candidatus Staskawicziibacteriota</taxon>
    </lineage>
</organism>